<dbReference type="EMBL" id="JAGGDJ010000032">
    <property type="protein sequence ID" value="MBO7747350.1"/>
    <property type="molecule type" value="Genomic_DNA"/>
</dbReference>
<keyword evidence="5" id="KW-1185">Reference proteome</keyword>
<accession>A0ABS3WGB6</accession>
<organism evidence="4 5">
    <name type="scientific">Paenibacillus artemisiicola</name>
    <dbReference type="NCBI Taxonomy" id="1172618"/>
    <lineage>
        <taxon>Bacteria</taxon>
        <taxon>Bacillati</taxon>
        <taxon>Bacillota</taxon>
        <taxon>Bacilli</taxon>
        <taxon>Bacillales</taxon>
        <taxon>Paenibacillaceae</taxon>
        <taxon>Paenibacillus</taxon>
    </lineage>
</organism>
<evidence type="ECO:0000313" key="4">
    <source>
        <dbReference type="EMBL" id="MBO7747350.1"/>
    </source>
</evidence>
<keyword evidence="2" id="KW-0472">Membrane</keyword>
<evidence type="ECO:0000256" key="2">
    <source>
        <dbReference type="SAM" id="Phobius"/>
    </source>
</evidence>
<sequence>MKDKFSGPMRRTGEETKKQARAMKLLDNNVQHFKSSAVSSFSSVVKKAAVTTTAFLGIHAAIETVKGSIDFVKDYSATMSDFQAATGASAQELANMEKSASDLYKKGLGESFKDLVSSMTTTKQVTGQVGDELKKTTALAVTYRDVFGEEVADSVKVADTMMKNFGISSTQAYNLLAQGAQKGLNKSGELLDTANEYSVYFKNLGFGANQMFDIFGAGLEKGAFNLDKVGDAVKEFEIRSKDMSKSSLQAFKALGFNGTKMSETFAKGGPAAQKAFKQIVQSISSIKDPVKKNTIGVALFGTQFEDMEKDVIAALGTADKKFEMTKTTMDGINKIKYNSASEAFTGIGRQLEMSVMVPITKKLLPKLSEFGQWFSSHSGEIEAGINQAFALGSSLIADFADGLSWAKDNANWLIPVIGGLTAAFVAQQSVNKLVKMLDAYKKVTKELTLVQVIFKTVMSANPFGLIAIGIGLAVAAGVLLYKNWDKVIAWAQKLGANISDIWGTIQTTITGAVSKVAAWLESFPLGQSIVQSFRDAVANVKMIFGGIITFFKSVFKGDWKGAWDGIVEVFKGTFGLMKTYAKAPINGIISMVNTLIDQVNGIKVTIPDWVPKFGGKSFGINIPKISTFALGTSYFQGGLAQVNERGGEIINLPNGSQVIPADKSEKMIESSRGGVKVQITIQGNVIGNAQFLDELGSLFHQEIKLALANM</sequence>
<keyword evidence="1" id="KW-1188">Viral release from host cell</keyword>
<evidence type="ECO:0000256" key="1">
    <source>
        <dbReference type="ARBA" id="ARBA00022612"/>
    </source>
</evidence>
<keyword evidence="2" id="KW-1133">Transmembrane helix</keyword>
<dbReference type="Proteomes" id="UP000670947">
    <property type="component" value="Unassembled WGS sequence"/>
</dbReference>
<name>A0ABS3WGB6_9BACL</name>
<dbReference type="Pfam" id="PF10145">
    <property type="entry name" value="PhageMin_Tail"/>
    <property type="match status" value="1"/>
</dbReference>
<feature type="transmembrane region" description="Helical" evidence="2">
    <location>
        <begin position="463"/>
        <end position="481"/>
    </location>
</feature>
<proteinExistence type="predicted"/>
<feature type="domain" description="Phage tail tape measure protein" evidence="3">
    <location>
        <begin position="106"/>
        <end position="301"/>
    </location>
</feature>
<dbReference type="PANTHER" id="PTHR37813">
    <property type="entry name" value="FELS-2 PROPHAGE PROTEIN"/>
    <property type="match status" value="1"/>
</dbReference>
<keyword evidence="2" id="KW-0812">Transmembrane</keyword>
<comment type="caution">
    <text evidence="4">The sequence shown here is derived from an EMBL/GenBank/DDBJ whole genome shotgun (WGS) entry which is preliminary data.</text>
</comment>
<evidence type="ECO:0000313" key="5">
    <source>
        <dbReference type="Proteomes" id="UP000670947"/>
    </source>
</evidence>
<dbReference type="PANTHER" id="PTHR37813:SF1">
    <property type="entry name" value="FELS-2 PROPHAGE PROTEIN"/>
    <property type="match status" value="1"/>
</dbReference>
<reference evidence="4 5" key="1">
    <citation type="submission" date="2021-03" db="EMBL/GenBank/DDBJ databases">
        <title>Paenibacillus artemisicola MWE-103 whole genome sequence.</title>
        <authorList>
            <person name="Ham Y.J."/>
        </authorList>
    </citation>
    <scope>NUCLEOTIDE SEQUENCE [LARGE SCALE GENOMIC DNA]</scope>
    <source>
        <strain evidence="4 5">MWE-103</strain>
    </source>
</reference>
<gene>
    <name evidence="4" type="ORF">I8J29_24500</name>
</gene>
<evidence type="ECO:0000259" key="3">
    <source>
        <dbReference type="Pfam" id="PF10145"/>
    </source>
</evidence>
<protein>
    <submittedName>
        <fullName evidence="4">Phage tail tape measure protein</fullName>
    </submittedName>
</protein>
<dbReference type="InterPro" id="IPR010090">
    <property type="entry name" value="Phage_tape_meas"/>
</dbReference>